<dbReference type="Pfam" id="PF00440">
    <property type="entry name" value="TetR_N"/>
    <property type="match status" value="1"/>
</dbReference>
<keyword evidence="1" id="KW-0805">Transcription regulation</keyword>
<feature type="domain" description="HTH tetR-type" evidence="6">
    <location>
        <begin position="18"/>
        <end position="78"/>
    </location>
</feature>
<dbReference type="Pfam" id="PF17754">
    <property type="entry name" value="TetR_C_14"/>
    <property type="match status" value="1"/>
</dbReference>
<evidence type="ECO:0000256" key="5">
    <source>
        <dbReference type="SAM" id="MobiDB-lite"/>
    </source>
</evidence>
<dbReference type="AlphaFoldDB" id="A0A7Z0J536"/>
<comment type="caution">
    <text evidence="7">The sequence shown here is derived from an EMBL/GenBank/DDBJ whole genome shotgun (WGS) entry which is preliminary data.</text>
</comment>
<feature type="region of interest" description="Disordered" evidence="5">
    <location>
        <begin position="1"/>
        <end position="21"/>
    </location>
</feature>
<evidence type="ECO:0000256" key="2">
    <source>
        <dbReference type="ARBA" id="ARBA00023125"/>
    </source>
</evidence>
<sequence length="221" mass="23092">MNALQTDHSFGRTGRPNGSSRAMLQEAAAELFLEQGYRATNIEQITRRAGVSRNTFFNYFPAKSDLLWVEVDQILSGLPAALAAATATARPAETDAVGPVPTPVSIVRTALLALADEMAPGQVPWALTQYDLMGTTTELQASALPRFTVQADVLARSLEHQTARVAGDPLCRAFAAAVCAAVGVAALGWARSGVQRGSLAPSLASAIDPVCAGFDALLPTG</sequence>
<organism evidence="7 8">
    <name type="scientific">Glaciibacter psychrotolerans</name>
    <dbReference type="NCBI Taxonomy" id="670054"/>
    <lineage>
        <taxon>Bacteria</taxon>
        <taxon>Bacillati</taxon>
        <taxon>Actinomycetota</taxon>
        <taxon>Actinomycetes</taxon>
        <taxon>Micrococcales</taxon>
        <taxon>Microbacteriaceae</taxon>
        <taxon>Glaciibacter</taxon>
    </lineage>
</organism>
<dbReference type="Gene3D" id="1.10.10.60">
    <property type="entry name" value="Homeodomain-like"/>
    <property type="match status" value="1"/>
</dbReference>
<dbReference type="Proteomes" id="UP000537260">
    <property type="component" value="Unassembled WGS sequence"/>
</dbReference>
<evidence type="ECO:0000259" key="6">
    <source>
        <dbReference type="PROSITE" id="PS50977"/>
    </source>
</evidence>
<proteinExistence type="predicted"/>
<dbReference type="GO" id="GO:0000976">
    <property type="term" value="F:transcription cis-regulatory region binding"/>
    <property type="evidence" value="ECO:0007669"/>
    <property type="project" value="TreeGrafter"/>
</dbReference>
<evidence type="ECO:0000256" key="4">
    <source>
        <dbReference type="PROSITE-ProRule" id="PRU00335"/>
    </source>
</evidence>
<dbReference type="PANTHER" id="PTHR30055">
    <property type="entry name" value="HTH-TYPE TRANSCRIPTIONAL REGULATOR RUTR"/>
    <property type="match status" value="1"/>
</dbReference>
<dbReference type="PANTHER" id="PTHR30055:SF234">
    <property type="entry name" value="HTH-TYPE TRANSCRIPTIONAL REGULATOR BETI"/>
    <property type="match status" value="1"/>
</dbReference>
<keyword evidence="3" id="KW-0804">Transcription</keyword>
<accession>A0A7Z0J536</accession>
<name>A0A7Z0J536_9MICO</name>
<dbReference type="EMBL" id="JACCFM010000001">
    <property type="protein sequence ID" value="NYJ18980.1"/>
    <property type="molecule type" value="Genomic_DNA"/>
</dbReference>
<dbReference type="RefSeq" id="WP_179577813.1">
    <property type="nucleotide sequence ID" value="NZ_JACCFM010000001.1"/>
</dbReference>
<dbReference type="SUPFAM" id="SSF46689">
    <property type="entry name" value="Homeodomain-like"/>
    <property type="match status" value="1"/>
</dbReference>
<dbReference type="PROSITE" id="PS50977">
    <property type="entry name" value="HTH_TETR_2"/>
    <property type="match status" value="1"/>
</dbReference>
<dbReference type="PRINTS" id="PR00455">
    <property type="entry name" value="HTHTETR"/>
</dbReference>
<feature type="DNA-binding region" description="H-T-H motif" evidence="4">
    <location>
        <begin position="41"/>
        <end position="60"/>
    </location>
</feature>
<dbReference type="InterPro" id="IPR050109">
    <property type="entry name" value="HTH-type_TetR-like_transc_reg"/>
</dbReference>
<evidence type="ECO:0000313" key="8">
    <source>
        <dbReference type="Proteomes" id="UP000537260"/>
    </source>
</evidence>
<dbReference type="InterPro" id="IPR001647">
    <property type="entry name" value="HTH_TetR"/>
</dbReference>
<dbReference type="Gene3D" id="1.10.357.10">
    <property type="entry name" value="Tetracycline Repressor, domain 2"/>
    <property type="match status" value="1"/>
</dbReference>
<reference evidence="7 8" key="1">
    <citation type="submission" date="2020-07" db="EMBL/GenBank/DDBJ databases">
        <title>Sequencing the genomes of 1000 actinobacteria strains.</title>
        <authorList>
            <person name="Klenk H.-P."/>
        </authorList>
    </citation>
    <scope>NUCLEOTIDE SEQUENCE [LARGE SCALE GENOMIC DNA]</scope>
    <source>
        <strain evidence="7 8">LI1</strain>
    </source>
</reference>
<keyword evidence="8" id="KW-1185">Reference proteome</keyword>
<evidence type="ECO:0000256" key="1">
    <source>
        <dbReference type="ARBA" id="ARBA00023015"/>
    </source>
</evidence>
<gene>
    <name evidence="7" type="ORF">HNR05_000771</name>
</gene>
<dbReference type="InterPro" id="IPR041347">
    <property type="entry name" value="MftR_C"/>
</dbReference>
<dbReference type="GO" id="GO:0003700">
    <property type="term" value="F:DNA-binding transcription factor activity"/>
    <property type="evidence" value="ECO:0007669"/>
    <property type="project" value="TreeGrafter"/>
</dbReference>
<protein>
    <submittedName>
        <fullName evidence="7">AcrR family transcriptional regulator</fullName>
    </submittedName>
</protein>
<evidence type="ECO:0000256" key="3">
    <source>
        <dbReference type="ARBA" id="ARBA00023163"/>
    </source>
</evidence>
<keyword evidence="2 4" id="KW-0238">DNA-binding</keyword>
<dbReference type="InterPro" id="IPR009057">
    <property type="entry name" value="Homeodomain-like_sf"/>
</dbReference>
<evidence type="ECO:0000313" key="7">
    <source>
        <dbReference type="EMBL" id="NYJ18980.1"/>
    </source>
</evidence>